<reference evidence="3 4" key="1">
    <citation type="submission" date="2019-01" db="EMBL/GenBank/DDBJ databases">
        <title>Novel species of Nocardioides.</title>
        <authorList>
            <person name="Liu Q."/>
            <person name="Xin Y.-H."/>
        </authorList>
    </citation>
    <scope>NUCLEOTIDE SEQUENCE [LARGE SCALE GENOMIC DNA]</scope>
    <source>
        <strain evidence="3 4">CGMCC 4.6875</strain>
    </source>
</reference>
<feature type="region of interest" description="Disordered" evidence="1">
    <location>
        <begin position="76"/>
        <end position="97"/>
    </location>
</feature>
<name>A0A4Q2SJL0_9ACTN</name>
<dbReference type="OrthoDB" id="1456570at2"/>
<dbReference type="RefSeq" id="WP_129453247.1">
    <property type="nucleotide sequence ID" value="NZ_JACXYX010000002.1"/>
</dbReference>
<keyword evidence="3" id="KW-0378">Hydrolase</keyword>
<organism evidence="3 4">
    <name type="scientific">Nocardioides ganghwensis</name>
    <dbReference type="NCBI Taxonomy" id="252230"/>
    <lineage>
        <taxon>Bacteria</taxon>
        <taxon>Bacillati</taxon>
        <taxon>Actinomycetota</taxon>
        <taxon>Actinomycetes</taxon>
        <taxon>Propionibacteriales</taxon>
        <taxon>Nocardioidaceae</taxon>
        <taxon>Nocardioides</taxon>
    </lineage>
</organism>
<gene>
    <name evidence="3" type="ORF">EUA07_01520</name>
</gene>
<accession>A0A4Q2SJL0</accession>
<evidence type="ECO:0000313" key="3">
    <source>
        <dbReference type="EMBL" id="RYC04194.1"/>
    </source>
</evidence>
<dbReference type="AlphaFoldDB" id="A0A4Q2SJL0"/>
<evidence type="ECO:0000259" key="2">
    <source>
        <dbReference type="Pfam" id="PF14206"/>
    </source>
</evidence>
<dbReference type="EMBL" id="SDWU01000002">
    <property type="protein sequence ID" value="RYC04194.1"/>
    <property type="molecule type" value="Genomic_DNA"/>
</dbReference>
<dbReference type="GO" id="GO:0016787">
    <property type="term" value="F:hydrolase activity"/>
    <property type="evidence" value="ECO:0007669"/>
    <property type="project" value="UniProtKB-KW"/>
</dbReference>
<dbReference type="Proteomes" id="UP000293291">
    <property type="component" value="Unassembled WGS sequence"/>
</dbReference>
<feature type="compositionally biased region" description="Basic and acidic residues" evidence="1">
    <location>
        <begin position="79"/>
        <end position="97"/>
    </location>
</feature>
<dbReference type="Pfam" id="PF14206">
    <property type="entry name" value="Cys_rich_CPCC"/>
    <property type="match status" value="1"/>
</dbReference>
<feature type="domain" description="Cysteine-rich CPCC" evidence="2">
    <location>
        <begin position="8"/>
        <end position="83"/>
    </location>
</feature>
<sequence>MSTRAEKYTCPCCGHRTLPEAATYEICPVCLWEDDGVSTDNPQQWGEGPNGISLAEGQARYRQDGRVACDAPPHFCARPPREDEPLDPDWRPFVENG</sequence>
<evidence type="ECO:0000313" key="4">
    <source>
        <dbReference type="Proteomes" id="UP000293291"/>
    </source>
</evidence>
<dbReference type="InterPro" id="IPR025983">
    <property type="entry name" value="Cys_rich_CPCC"/>
</dbReference>
<comment type="caution">
    <text evidence="3">The sequence shown here is derived from an EMBL/GenBank/DDBJ whole genome shotgun (WGS) entry which is preliminary data.</text>
</comment>
<evidence type="ECO:0000256" key="1">
    <source>
        <dbReference type="SAM" id="MobiDB-lite"/>
    </source>
</evidence>
<proteinExistence type="predicted"/>
<protein>
    <submittedName>
        <fullName evidence="3">Hydrolase</fullName>
    </submittedName>
</protein>
<keyword evidence="4" id="KW-1185">Reference proteome</keyword>